<name>A0ABN5AL58_9BACI</name>
<organism evidence="2 3">
    <name type="scientific">Bacillus sonorensis</name>
    <dbReference type="NCBI Taxonomy" id="119858"/>
    <lineage>
        <taxon>Bacteria</taxon>
        <taxon>Bacillati</taxon>
        <taxon>Bacillota</taxon>
        <taxon>Bacilli</taxon>
        <taxon>Bacillales</taxon>
        <taxon>Bacillaceae</taxon>
        <taxon>Bacillus</taxon>
    </lineage>
</organism>
<protein>
    <submittedName>
        <fullName evidence="2">Membrane protein YjzD</fullName>
    </submittedName>
</protein>
<dbReference type="RefSeq" id="WP_006636816.1">
    <property type="nucleotide sequence ID" value="NZ_BORD01000002.1"/>
</dbReference>
<proteinExistence type="predicted"/>
<evidence type="ECO:0000313" key="3">
    <source>
        <dbReference type="Proteomes" id="UP000196877"/>
    </source>
</evidence>
<reference evidence="2 3" key="1">
    <citation type="submission" date="2017-06" db="EMBL/GenBank/DDBJ databases">
        <title>Genome sequence of Bacillus sonorensis strain SRCM101395.</title>
        <authorList>
            <person name="Cho S.H."/>
        </authorList>
    </citation>
    <scope>NUCLEOTIDE SEQUENCE [LARGE SCALE GENOMIC DNA]</scope>
    <source>
        <strain evidence="2 3">SRCM101395</strain>
    </source>
</reference>
<dbReference type="InterPro" id="IPR021324">
    <property type="entry name" value="DUF2929"/>
</dbReference>
<keyword evidence="1" id="KW-0812">Transmembrane</keyword>
<keyword evidence="1" id="KW-0472">Membrane</keyword>
<dbReference type="GeneID" id="92852430"/>
<sequence>MRFIVTFIWTFILTQMACYIIGAMGGAEYDFTLSSIMGIIITVIVIVLGEIMPVQKDANQH</sequence>
<accession>A0ABN5AL58</accession>
<keyword evidence="1" id="KW-1133">Transmembrane helix</keyword>
<keyword evidence="3" id="KW-1185">Reference proteome</keyword>
<evidence type="ECO:0000313" key="2">
    <source>
        <dbReference type="EMBL" id="ASB90134.1"/>
    </source>
</evidence>
<feature type="transmembrane region" description="Helical" evidence="1">
    <location>
        <begin position="32"/>
        <end position="52"/>
    </location>
</feature>
<dbReference type="Proteomes" id="UP000196877">
    <property type="component" value="Chromosome"/>
</dbReference>
<evidence type="ECO:0000256" key="1">
    <source>
        <dbReference type="SAM" id="Phobius"/>
    </source>
</evidence>
<gene>
    <name evidence="2" type="ORF">S101395_03628</name>
</gene>
<dbReference type="Pfam" id="PF11151">
    <property type="entry name" value="DUF2929"/>
    <property type="match status" value="1"/>
</dbReference>
<dbReference type="EMBL" id="CP021920">
    <property type="protein sequence ID" value="ASB90134.1"/>
    <property type="molecule type" value="Genomic_DNA"/>
</dbReference>